<protein>
    <submittedName>
        <fullName evidence="1">DUF4192 domain-containing protein</fullName>
    </submittedName>
</protein>
<proteinExistence type="predicted"/>
<dbReference type="RefSeq" id="WP_259860628.1">
    <property type="nucleotide sequence ID" value="NZ_BAAAST010000035.1"/>
</dbReference>
<dbReference type="Proteomes" id="UP001059617">
    <property type="component" value="Chromosome"/>
</dbReference>
<sequence>MTTTAALPWLRLSGPAEILSATPYLLGFHPANSLVVLGLRGTGLRFHVRGDLPDDRDDGEVLAEQYACMFAHHNVDAALLIGYGPAEPTGPFLFATRAAMLRHDIDVPEMLRAHEGRYWSLLCGSAECCPPEGRAYDVQTSTAAVEATVAGMVALPDRDAVVCSLAGPEGSGLAAIQEATDRAGLRLVRLATGRDVVPAVMSAGTAALAEAVARYRADQRLTDDEVAWLTVLLQVLAFRDRAWLRIDRDGRRGRAVHLRLWTDLVRRADPGMVAPAAMLLGYLHWRAGDGLRARVAVDRALDADPDYNGAKLMAEILDRAVPPAELPPLGQSRRRAVRRRKC</sequence>
<dbReference type="Pfam" id="PF13830">
    <property type="entry name" value="DUF4192"/>
    <property type="match status" value="1"/>
</dbReference>
<organism evidence="1 2">
    <name type="scientific">Dactylosporangium fulvum</name>
    <dbReference type="NCBI Taxonomy" id="53359"/>
    <lineage>
        <taxon>Bacteria</taxon>
        <taxon>Bacillati</taxon>
        <taxon>Actinomycetota</taxon>
        <taxon>Actinomycetes</taxon>
        <taxon>Micromonosporales</taxon>
        <taxon>Micromonosporaceae</taxon>
        <taxon>Dactylosporangium</taxon>
    </lineage>
</organism>
<dbReference type="EMBL" id="CP073720">
    <property type="protein sequence ID" value="UWP82853.1"/>
    <property type="molecule type" value="Genomic_DNA"/>
</dbReference>
<gene>
    <name evidence="1" type="ORF">Dfulv_00600</name>
</gene>
<accession>A0ABY5VYH3</accession>
<reference evidence="1" key="1">
    <citation type="submission" date="2021-04" db="EMBL/GenBank/DDBJ databases">
        <authorList>
            <person name="Hartkoorn R.C."/>
            <person name="Beaudoing E."/>
            <person name="Hot D."/>
        </authorList>
    </citation>
    <scope>NUCLEOTIDE SEQUENCE</scope>
    <source>
        <strain evidence="1">NRRL B-16292</strain>
    </source>
</reference>
<evidence type="ECO:0000313" key="2">
    <source>
        <dbReference type="Proteomes" id="UP001059617"/>
    </source>
</evidence>
<evidence type="ECO:0000313" key="1">
    <source>
        <dbReference type="EMBL" id="UWP82853.1"/>
    </source>
</evidence>
<name>A0ABY5VYH3_9ACTN</name>
<reference evidence="1" key="2">
    <citation type="submission" date="2022-09" db="EMBL/GenBank/DDBJ databases">
        <title>Biosynthetic gene clusters of Dactylosporangioum fulvum.</title>
        <authorList>
            <person name="Caradec T."/>
        </authorList>
    </citation>
    <scope>NUCLEOTIDE SEQUENCE</scope>
    <source>
        <strain evidence="1">NRRL B-16292</strain>
    </source>
</reference>
<keyword evidence="2" id="KW-1185">Reference proteome</keyword>
<dbReference type="InterPro" id="IPR025447">
    <property type="entry name" value="DUF4192"/>
</dbReference>